<feature type="transmembrane region" description="Helical" evidence="1">
    <location>
        <begin position="133"/>
        <end position="155"/>
    </location>
</feature>
<evidence type="ECO:0000313" key="3">
    <source>
        <dbReference type="EMBL" id="PTL58874.1"/>
    </source>
</evidence>
<evidence type="ECO:0000256" key="1">
    <source>
        <dbReference type="SAM" id="Phobius"/>
    </source>
</evidence>
<evidence type="ECO:0000259" key="2">
    <source>
        <dbReference type="Pfam" id="PF18566"/>
    </source>
</evidence>
<accession>A0A2T4UI03</accession>
<name>A0A2T4UI03_9ACTN</name>
<dbReference type="RefSeq" id="WP_107567311.1">
    <property type="nucleotide sequence ID" value="NZ_PYYB01000001.1"/>
</dbReference>
<dbReference type="Pfam" id="PF18566">
    <property type="entry name" value="Ldi"/>
    <property type="match status" value="1"/>
</dbReference>
<feature type="transmembrane region" description="Helical" evidence="1">
    <location>
        <begin position="109"/>
        <end position="127"/>
    </location>
</feature>
<evidence type="ECO:0000313" key="4">
    <source>
        <dbReference type="Proteomes" id="UP000240739"/>
    </source>
</evidence>
<proteinExistence type="predicted"/>
<dbReference type="OrthoDB" id="3561361at2"/>
<keyword evidence="1" id="KW-1133">Transmembrane helix</keyword>
<keyword evidence="4" id="KW-1185">Reference proteome</keyword>
<feature type="domain" description="Linalool dehydratase/isomerase" evidence="2">
    <location>
        <begin position="232"/>
        <end position="533"/>
    </location>
</feature>
<organism evidence="3 4">
    <name type="scientific">Paraconexibacter algicola</name>
    <dbReference type="NCBI Taxonomy" id="2133960"/>
    <lineage>
        <taxon>Bacteria</taxon>
        <taxon>Bacillati</taxon>
        <taxon>Actinomycetota</taxon>
        <taxon>Thermoleophilia</taxon>
        <taxon>Solirubrobacterales</taxon>
        <taxon>Paraconexibacteraceae</taxon>
        <taxon>Paraconexibacter</taxon>
    </lineage>
</organism>
<keyword evidence="1" id="KW-0472">Membrane</keyword>
<reference evidence="3 4" key="1">
    <citation type="submission" date="2018-03" db="EMBL/GenBank/DDBJ databases">
        <title>Aquarubrobacter algicola gen. nov., sp. nov., a novel actinobacterium isolated from shallow eutrophic lake during the end of cyanobacterial harmful algal blooms.</title>
        <authorList>
            <person name="Chun S.J."/>
        </authorList>
    </citation>
    <scope>NUCLEOTIDE SEQUENCE [LARGE SCALE GENOMIC DNA]</scope>
    <source>
        <strain evidence="3 4">Seoho-28</strain>
    </source>
</reference>
<dbReference type="InterPro" id="IPR041411">
    <property type="entry name" value="Ldi"/>
</dbReference>
<dbReference type="AlphaFoldDB" id="A0A2T4UI03"/>
<feature type="transmembrane region" description="Helical" evidence="1">
    <location>
        <begin position="78"/>
        <end position="97"/>
    </location>
</feature>
<dbReference type="Proteomes" id="UP000240739">
    <property type="component" value="Unassembled WGS sequence"/>
</dbReference>
<feature type="transmembrane region" description="Helical" evidence="1">
    <location>
        <begin position="44"/>
        <end position="66"/>
    </location>
</feature>
<dbReference type="EMBL" id="PYYB01000001">
    <property type="protein sequence ID" value="PTL58874.1"/>
    <property type="molecule type" value="Genomic_DNA"/>
</dbReference>
<sequence length="648" mass="70240">MTDLLVRPQPVTQDRPGDRAVTALIPPPAGALGPVSAARMRRALAVYAAVWVLGVLPAVLGASAALQALGLGIVAPGGGLWAQGSPILGLVATLAFVSSLSIWWAAGPVVLPPIVLALTAGLAAWRADDAAPGTGAVIAVALAVPALALLARLVVEVRHRRQLARRRVANDRLAHERFTVTGPPTVEAHLPVVEHSEDDLAHLRYSLDLALQPLDRFDGFTHIDQFREAALRYQLTALSNSLAMAQLTRTPAFGGYLAEGQRNAIEKMLDRRVWGYWAIENAWGNLSLNRDPLDTHENIMLSGWHGIMVGAYATLNDDRYSRPGALTFRWSQDEAYAYDFGGLADQIRRNVDASPYALFACEPNWIYPVCNSFGMNTLLSHDRLHGTDHFAATEPRLRAAYESDFLRPDGRMVGVRSAHLGLSWNFWTGAALQLGTSFWLNPTLPEIAHRTWWLLRENTLTLRDGVLHTPRAVSDRLDPGNYKLGSETFGHVATTLAARELGDEDVARAAETALAAGTPTADHHGARRYDGASPLANCYANLARFGRRSGLRDLIAHGVPETWTTGPRLAEAAYPEVQVARAVTDGHALDLVLRPGAGPVRTTLRLEQLVPGRQYTVRGGLVDELIAAADGSALLEVELDGRREVRIA</sequence>
<keyword evidence="1" id="KW-0812">Transmembrane</keyword>
<gene>
    <name evidence="3" type="ORF">C7Y72_04010</name>
</gene>
<protein>
    <recommendedName>
        <fullName evidence="2">Linalool dehydratase/isomerase domain-containing protein</fullName>
    </recommendedName>
</protein>
<comment type="caution">
    <text evidence="3">The sequence shown here is derived from an EMBL/GenBank/DDBJ whole genome shotgun (WGS) entry which is preliminary data.</text>
</comment>